<feature type="domain" description="tRNA pseudouridylate synthase B C-terminal" evidence="8">
    <location>
        <begin position="181"/>
        <end position="239"/>
    </location>
</feature>
<dbReference type="AlphaFoldDB" id="A0A5N0T628"/>
<gene>
    <name evidence="5 9" type="primary">truB</name>
    <name evidence="9" type="ORF">F3N42_13110</name>
</gene>
<reference evidence="9 10" key="1">
    <citation type="submission" date="2019-09" db="EMBL/GenBank/DDBJ databases">
        <title>Wenzhouxiangella sp. Genome sequencing and assembly.</title>
        <authorList>
            <person name="Zhang R."/>
        </authorList>
    </citation>
    <scope>NUCLEOTIDE SEQUENCE [LARGE SCALE GENOMIC DNA]</scope>
    <source>
        <strain evidence="9 10">W260</strain>
    </source>
</reference>
<protein>
    <recommendedName>
        <fullName evidence="5">tRNA pseudouridine synthase B</fullName>
        <ecNumber evidence="5">5.4.99.25</ecNumber>
    </recommendedName>
    <alternativeName>
        <fullName evidence="5">tRNA pseudouridine(55) synthase</fullName>
        <shortName evidence="5">Psi55 synthase</shortName>
    </alternativeName>
    <alternativeName>
        <fullName evidence="5">tRNA pseudouridylate synthase</fullName>
    </alternativeName>
    <alternativeName>
        <fullName evidence="5">tRNA-uridine isomerase</fullName>
    </alternativeName>
</protein>
<evidence type="ECO:0000259" key="7">
    <source>
        <dbReference type="Pfam" id="PF09157"/>
    </source>
</evidence>
<dbReference type="HAMAP" id="MF_01080">
    <property type="entry name" value="TruB_bact"/>
    <property type="match status" value="1"/>
</dbReference>
<evidence type="ECO:0000256" key="3">
    <source>
        <dbReference type="ARBA" id="ARBA00022694"/>
    </source>
</evidence>
<feature type="active site" description="Nucleophile" evidence="5">
    <location>
        <position position="47"/>
    </location>
</feature>
<evidence type="ECO:0000256" key="4">
    <source>
        <dbReference type="ARBA" id="ARBA00023235"/>
    </source>
</evidence>
<dbReference type="SUPFAM" id="SSF55120">
    <property type="entry name" value="Pseudouridine synthase"/>
    <property type="match status" value="1"/>
</dbReference>
<comment type="caution">
    <text evidence="9">The sequence shown here is derived from an EMBL/GenBank/DDBJ whole genome shotgun (WGS) entry which is preliminary data.</text>
</comment>
<dbReference type="InterPro" id="IPR002501">
    <property type="entry name" value="PsdUridine_synth_N"/>
</dbReference>
<dbReference type="InterPro" id="IPR036974">
    <property type="entry name" value="PUA_sf"/>
</dbReference>
<evidence type="ECO:0000256" key="2">
    <source>
        <dbReference type="ARBA" id="ARBA00005642"/>
    </source>
</evidence>
<dbReference type="PANTHER" id="PTHR13767:SF2">
    <property type="entry name" value="PSEUDOURIDYLATE SYNTHASE TRUB1"/>
    <property type="match status" value="1"/>
</dbReference>
<dbReference type="Pfam" id="PF16198">
    <property type="entry name" value="TruB_C_2"/>
    <property type="match status" value="1"/>
</dbReference>
<dbReference type="InterPro" id="IPR032819">
    <property type="entry name" value="TruB_C"/>
</dbReference>
<proteinExistence type="inferred from homology"/>
<dbReference type="InterPro" id="IPR015240">
    <property type="entry name" value="tRNA_sdUridine_synth_fam1_C"/>
</dbReference>
<dbReference type="GO" id="GO:0003723">
    <property type="term" value="F:RNA binding"/>
    <property type="evidence" value="ECO:0007669"/>
    <property type="project" value="InterPro"/>
</dbReference>
<dbReference type="NCBIfam" id="TIGR00431">
    <property type="entry name" value="TruB"/>
    <property type="match status" value="1"/>
</dbReference>
<dbReference type="Gene3D" id="3.30.2350.10">
    <property type="entry name" value="Pseudouridine synthase"/>
    <property type="match status" value="1"/>
</dbReference>
<name>A0A5N0T628_9GAMM</name>
<dbReference type="InterPro" id="IPR020103">
    <property type="entry name" value="PsdUridine_synth_cat_dom_sf"/>
</dbReference>
<dbReference type="EMBL" id="VYXP01000008">
    <property type="protein sequence ID" value="KAA9130271.1"/>
    <property type="molecule type" value="Genomic_DNA"/>
</dbReference>
<evidence type="ECO:0000256" key="5">
    <source>
        <dbReference type="HAMAP-Rule" id="MF_01080"/>
    </source>
</evidence>
<evidence type="ECO:0000259" key="8">
    <source>
        <dbReference type="Pfam" id="PF16198"/>
    </source>
</evidence>
<dbReference type="EC" id="5.4.99.25" evidence="5"/>
<dbReference type="GO" id="GO:0031119">
    <property type="term" value="P:tRNA pseudouridine synthesis"/>
    <property type="evidence" value="ECO:0007669"/>
    <property type="project" value="UniProtKB-UniRule"/>
</dbReference>
<feature type="domain" description="Pseudouridine synthase II N-terminal" evidence="6">
    <location>
        <begin position="32"/>
        <end position="180"/>
    </location>
</feature>
<evidence type="ECO:0000256" key="1">
    <source>
        <dbReference type="ARBA" id="ARBA00000385"/>
    </source>
</evidence>
<dbReference type="CDD" id="cd21152">
    <property type="entry name" value="PUA_TruB_bacterial"/>
    <property type="match status" value="1"/>
</dbReference>
<dbReference type="Pfam" id="PF01509">
    <property type="entry name" value="TruB_N"/>
    <property type="match status" value="1"/>
</dbReference>
<organism evidence="9 10">
    <name type="scientific">Marinihelvus fidelis</name>
    <dbReference type="NCBI Taxonomy" id="2613842"/>
    <lineage>
        <taxon>Bacteria</taxon>
        <taxon>Pseudomonadati</taxon>
        <taxon>Pseudomonadota</taxon>
        <taxon>Gammaproteobacteria</taxon>
        <taxon>Chromatiales</taxon>
        <taxon>Wenzhouxiangellaceae</taxon>
        <taxon>Marinihelvus</taxon>
    </lineage>
</organism>
<dbReference type="PANTHER" id="PTHR13767">
    <property type="entry name" value="TRNA-PSEUDOURIDINE SYNTHASE"/>
    <property type="match status" value="1"/>
</dbReference>
<dbReference type="InterPro" id="IPR015947">
    <property type="entry name" value="PUA-like_sf"/>
</dbReference>
<comment type="catalytic activity">
    <reaction evidence="1 5">
        <text>uridine(55) in tRNA = pseudouridine(55) in tRNA</text>
        <dbReference type="Rhea" id="RHEA:42532"/>
        <dbReference type="Rhea" id="RHEA-COMP:10101"/>
        <dbReference type="Rhea" id="RHEA-COMP:10102"/>
        <dbReference type="ChEBI" id="CHEBI:65314"/>
        <dbReference type="ChEBI" id="CHEBI:65315"/>
        <dbReference type="EC" id="5.4.99.25"/>
    </reaction>
</comment>
<dbReference type="Gene3D" id="2.30.130.10">
    <property type="entry name" value="PUA domain"/>
    <property type="match status" value="1"/>
</dbReference>
<comment type="similarity">
    <text evidence="2 5">Belongs to the pseudouridine synthase TruB family. Type 1 subfamily.</text>
</comment>
<dbReference type="GO" id="GO:0160148">
    <property type="term" value="F:tRNA pseudouridine(55) synthase activity"/>
    <property type="evidence" value="ECO:0007669"/>
    <property type="project" value="UniProtKB-EC"/>
</dbReference>
<dbReference type="Pfam" id="PF09157">
    <property type="entry name" value="TruB-C_2"/>
    <property type="match status" value="1"/>
</dbReference>
<sequence length="302" mass="32883">MSRRRRGEAIDGVVLLDKPAGLSSNQALQRVRRAFNARKAGHTGTLDPFATGMLPLCLGEATKTSAFILDAGKAYRATARLGIATSTGDPEGEVLLEQDVPPVDEARLRDVLDSFVGLGEQVPPMYSAIKHQGRPLYEYARRGIEIERQPRPVEIHAIELLSIDGPDIRFEVTCGKGTYIRTLAEDIARAFGTVAHLVALRRQWVHPFGSQSMVTLEQVEQASENGELDSLRLPADAGLADWPVVTLGAEALQRLAHGNPVDSNGSEKGLVRLHDSEGTARGIGECLDGQIRPRRVFVRDDP</sequence>
<evidence type="ECO:0000259" key="6">
    <source>
        <dbReference type="Pfam" id="PF01509"/>
    </source>
</evidence>
<dbReference type="CDD" id="cd02573">
    <property type="entry name" value="PseudoU_synth_EcTruB"/>
    <property type="match status" value="1"/>
</dbReference>
<keyword evidence="3 5" id="KW-0819">tRNA processing</keyword>
<dbReference type="RefSeq" id="WP_150864936.1">
    <property type="nucleotide sequence ID" value="NZ_VYXP01000008.1"/>
</dbReference>
<keyword evidence="4 5" id="KW-0413">Isomerase</keyword>
<evidence type="ECO:0000313" key="9">
    <source>
        <dbReference type="EMBL" id="KAA9130271.1"/>
    </source>
</evidence>
<dbReference type="Proteomes" id="UP000325372">
    <property type="component" value="Unassembled WGS sequence"/>
</dbReference>
<dbReference type="InterPro" id="IPR014780">
    <property type="entry name" value="tRNA_psdUridine_synth_TruB"/>
</dbReference>
<dbReference type="GO" id="GO:1990481">
    <property type="term" value="P:mRNA pseudouridine synthesis"/>
    <property type="evidence" value="ECO:0007669"/>
    <property type="project" value="TreeGrafter"/>
</dbReference>
<dbReference type="SUPFAM" id="SSF88697">
    <property type="entry name" value="PUA domain-like"/>
    <property type="match status" value="1"/>
</dbReference>
<feature type="domain" description="tRNA pseudouridine synthase II TruB subfamily 1 C-terminal" evidence="7">
    <location>
        <begin position="243"/>
        <end position="297"/>
    </location>
</feature>
<keyword evidence="10" id="KW-1185">Reference proteome</keyword>
<comment type="function">
    <text evidence="5">Responsible for synthesis of pseudouridine from uracil-55 in the psi GC loop of transfer RNAs.</text>
</comment>
<accession>A0A5N0T628</accession>
<evidence type="ECO:0000313" key="10">
    <source>
        <dbReference type="Proteomes" id="UP000325372"/>
    </source>
</evidence>